<dbReference type="Pfam" id="PF04082">
    <property type="entry name" value="Fungal_trans"/>
    <property type="match status" value="1"/>
</dbReference>
<feature type="region of interest" description="Disordered" evidence="2">
    <location>
        <begin position="598"/>
        <end position="632"/>
    </location>
</feature>
<feature type="compositionally biased region" description="Low complexity" evidence="2">
    <location>
        <begin position="57"/>
        <end position="68"/>
    </location>
</feature>
<dbReference type="InterPro" id="IPR007219">
    <property type="entry name" value="XnlR_reg_dom"/>
</dbReference>
<organism evidence="4">
    <name type="scientific">Absidia glauca</name>
    <name type="common">Pin mould</name>
    <dbReference type="NCBI Taxonomy" id="4829"/>
    <lineage>
        <taxon>Eukaryota</taxon>
        <taxon>Fungi</taxon>
        <taxon>Fungi incertae sedis</taxon>
        <taxon>Mucoromycota</taxon>
        <taxon>Mucoromycotina</taxon>
        <taxon>Mucoromycetes</taxon>
        <taxon>Mucorales</taxon>
        <taxon>Cunninghamellaceae</taxon>
        <taxon>Absidia</taxon>
    </lineage>
</organism>
<feature type="region of interest" description="Disordered" evidence="2">
    <location>
        <begin position="1"/>
        <end position="26"/>
    </location>
</feature>
<dbReference type="OrthoDB" id="2283488at2759"/>
<evidence type="ECO:0000256" key="1">
    <source>
        <dbReference type="ARBA" id="ARBA00023242"/>
    </source>
</evidence>
<feature type="region of interest" description="Disordered" evidence="2">
    <location>
        <begin position="143"/>
        <end position="197"/>
    </location>
</feature>
<accession>A0A168Q2N0</accession>
<feature type="compositionally biased region" description="Low complexity" evidence="2">
    <location>
        <begin position="143"/>
        <end position="169"/>
    </location>
</feature>
<proteinExistence type="predicted"/>
<feature type="domain" description="Xylanolytic transcriptional activator regulatory" evidence="3">
    <location>
        <begin position="280"/>
        <end position="465"/>
    </location>
</feature>
<name>A0A168Q2N0_ABSGL</name>
<feature type="region of interest" description="Disordered" evidence="2">
    <location>
        <begin position="50"/>
        <end position="102"/>
    </location>
</feature>
<dbReference type="EMBL" id="LT554135">
    <property type="protein sequence ID" value="SAM03405.1"/>
    <property type="molecule type" value="Genomic_DNA"/>
</dbReference>
<protein>
    <recommendedName>
        <fullName evidence="3">Xylanolytic transcriptional activator regulatory domain-containing protein</fullName>
    </recommendedName>
</protein>
<dbReference type="GO" id="GO:0008270">
    <property type="term" value="F:zinc ion binding"/>
    <property type="evidence" value="ECO:0007669"/>
    <property type="project" value="InterPro"/>
</dbReference>
<keyword evidence="5" id="KW-1185">Reference proteome</keyword>
<feature type="compositionally biased region" description="Low complexity" evidence="2">
    <location>
        <begin position="179"/>
        <end position="197"/>
    </location>
</feature>
<evidence type="ECO:0000313" key="5">
    <source>
        <dbReference type="Proteomes" id="UP000078561"/>
    </source>
</evidence>
<dbReference type="CDD" id="cd12148">
    <property type="entry name" value="fungal_TF_MHR"/>
    <property type="match status" value="1"/>
</dbReference>
<dbReference type="Proteomes" id="UP000078561">
    <property type="component" value="Unassembled WGS sequence"/>
</dbReference>
<dbReference type="InParanoid" id="A0A168Q2N0"/>
<evidence type="ECO:0000259" key="3">
    <source>
        <dbReference type="Pfam" id="PF04082"/>
    </source>
</evidence>
<gene>
    <name evidence="4" type="primary">ABSGL_09234.1 scaffold 10873</name>
</gene>
<dbReference type="GO" id="GO:0006351">
    <property type="term" value="P:DNA-templated transcription"/>
    <property type="evidence" value="ECO:0007669"/>
    <property type="project" value="InterPro"/>
</dbReference>
<keyword evidence="1" id="KW-0539">Nucleus</keyword>
<evidence type="ECO:0000256" key="2">
    <source>
        <dbReference type="SAM" id="MobiDB-lite"/>
    </source>
</evidence>
<sequence length="773" mass="85711">MIAQDQLTPTYTPTKGSSFVSGERPTDSIGPFLKEAVQILIQASRTVSTSHYNNKNSNYTSTPTNHTTSTHRDTPTSITSSAENATDTQQQQQQEDSSGNTVTWKLNLSPTLMTLNTNIQTVAGLVQVLGQLFANVDPQPILTNSSSSSSSSSSRTSSSTCSALSLSLPHSPPPPPPTLFTSHSSHPLHSSSLSPSSSGSDQYQMYGIIHAIGEALRLSQVLVVPQTDVFRQVNTLQLMKQCVQVFIVCDNGAFFMNAPDLMSKTDLVLSTANPTLFNSNSNSNNDSSNGGRDDYALDTLLLLSICCMMIRHVMVHRRGHTAVSAGLAHAFYSHARVRLQDLFDIPHITVLRSIFLLSVFPHGHIDLFSTSRLSSPLLTSATRMALAMNLHHLDNPHTTTTTDNGCDLDEKERRRRLAWMILCADHFANMNQTGQAGLIDVGQWHVDFPQSLPSEDAQQQHQQHQPVKRHVELFSHYCRIVMIRKMELFRSAYMVVSQSNKALATSMDQKLFDTYTSTPEHLDLALDLDDDGHLARQWTKKDDLEPLLLESLHCNSLIMALVPFLPRRYLATFEQGALSREAGIKDIYHAMKHQASLSNCSISPSPPPTPFYTSANRRTRNDDNTSDNDEPSATLEMHTVIGCLTAANRLSFILEILSGVDPMHCHHQPTHAALLLAYIYDMIQTNCQHSKVAMLCRLNLVRLQRLIHQARSVDPDLTLAYLERILTSYISSTTDEPSGALERTTATLLQALRLQDKQQQHALDDTIKSEHTG</sequence>
<reference evidence="4" key="1">
    <citation type="submission" date="2016-04" db="EMBL/GenBank/DDBJ databases">
        <authorList>
            <person name="Evans L.H."/>
            <person name="Alamgir A."/>
            <person name="Owens N."/>
            <person name="Weber N.D."/>
            <person name="Virtaneva K."/>
            <person name="Barbian K."/>
            <person name="Babar A."/>
            <person name="Rosenke K."/>
        </authorList>
    </citation>
    <scope>NUCLEOTIDE SEQUENCE [LARGE SCALE GENOMIC DNA]</scope>
    <source>
        <strain evidence="4">CBS 101.48</strain>
    </source>
</reference>
<dbReference type="STRING" id="4829.A0A168Q2N0"/>
<dbReference type="GO" id="GO:0003677">
    <property type="term" value="F:DNA binding"/>
    <property type="evidence" value="ECO:0007669"/>
    <property type="project" value="InterPro"/>
</dbReference>
<evidence type="ECO:0000313" key="4">
    <source>
        <dbReference type="EMBL" id="SAM03405.1"/>
    </source>
</evidence>
<dbReference type="AlphaFoldDB" id="A0A168Q2N0"/>
<feature type="compositionally biased region" description="Polar residues" evidence="2">
    <location>
        <begin position="1"/>
        <end position="20"/>
    </location>
</feature>